<proteinExistence type="predicted"/>
<name>A0A843XSJ5_COLES</name>
<gene>
    <name evidence="1" type="ORF">Taro_056068</name>
</gene>
<reference evidence="1" key="1">
    <citation type="submission" date="2017-07" db="EMBL/GenBank/DDBJ databases">
        <title>Taro Niue Genome Assembly and Annotation.</title>
        <authorList>
            <person name="Atibalentja N."/>
            <person name="Keating K."/>
            <person name="Fields C.J."/>
        </authorList>
    </citation>
    <scope>NUCLEOTIDE SEQUENCE</scope>
    <source>
        <strain evidence="1">Niue_2</strain>
        <tissue evidence="1">Leaf</tissue>
    </source>
</reference>
<accession>A0A843XSJ5</accession>
<evidence type="ECO:0000313" key="1">
    <source>
        <dbReference type="EMBL" id="MQM23008.1"/>
    </source>
</evidence>
<organism evidence="1 2">
    <name type="scientific">Colocasia esculenta</name>
    <name type="common">Wild taro</name>
    <name type="synonym">Arum esculentum</name>
    <dbReference type="NCBI Taxonomy" id="4460"/>
    <lineage>
        <taxon>Eukaryota</taxon>
        <taxon>Viridiplantae</taxon>
        <taxon>Streptophyta</taxon>
        <taxon>Embryophyta</taxon>
        <taxon>Tracheophyta</taxon>
        <taxon>Spermatophyta</taxon>
        <taxon>Magnoliopsida</taxon>
        <taxon>Liliopsida</taxon>
        <taxon>Araceae</taxon>
        <taxon>Aroideae</taxon>
        <taxon>Colocasieae</taxon>
        <taxon>Colocasia</taxon>
    </lineage>
</organism>
<dbReference type="EMBL" id="NMUH01014729">
    <property type="protein sequence ID" value="MQM23008.1"/>
    <property type="molecule type" value="Genomic_DNA"/>
</dbReference>
<dbReference type="AlphaFoldDB" id="A0A843XSJ5"/>
<sequence>MGVPSKRLSRHCRNAKAGRDHVATPQNVTMMSRQPCRSGHHRDPYTGCDLSREGSQDRVPDATVIHVAVSFSVACWSRAGSPSLLAVAPGQRAVTVFCRVALSGRLTCVRVVGAGGLRCRSATASPSLSSSYLSPLLRRWGGSPPAIGAWWLRRARGGVVARAWSEEEVANRREGPLVGSFFMKVSRRDRVAVATRCLVASGFVSWRPSPSRCQRFGVVLVVLPRRFAQCLALEGLPRSEVVSISWDPHPREPVEGGAVLLVVFGAFEHVCIAKAERACVCLALTGCELWLRCIAWLPCVLVEVSQNYLLLS</sequence>
<evidence type="ECO:0000313" key="2">
    <source>
        <dbReference type="Proteomes" id="UP000652761"/>
    </source>
</evidence>
<keyword evidence="2" id="KW-1185">Reference proteome</keyword>
<comment type="caution">
    <text evidence="1">The sequence shown here is derived from an EMBL/GenBank/DDBJ whole genome shotgun (WGS) entry which is preliminary data.</text>
</comment>
<protein>
    <submittedName>
        <fullName evidence="1">Uncharacterized protein</fullName>
    </submittedName>
</protein>
<dbReference type="Proteomes" id="UP000652761">
    <property type="component" value="Unassembled WGS sequence"/>
</dbReference>